<organism evidence="6">
    <name type="scientific">marine sediment metagenome</name>
    <dbReference type="NCBI Taxonomy" id="412755"/>
    <lineage>
        <taxon>unclassified sequences</taxon>
        <taxon>metagenomes</taxon>
        <taxon>ecological metagenomes</taxon>
    </lineage>
</organism>
<evidence type="ECO:0000313" key="6">
    <source>
        <dbReference type="EMBL" id="KKM79299.1"/>
    </source>
</evidence>
<dbReference type="InterPro" id="IPR002941">
    <property type="entry name" value="DNA_methylase_N4/N6"/>
</dbReference>
<dbReference type="SUPFAM" id="SSF53335">
    <property type="entry name" value="S-adenosyl-L-methionine-dependent methyltransferases"/>
    <property type="match status" value="1"/>
</dbReference>
<keyword evidence="3" id="KW-0808">Transferase</keyword>
<keyword evidence="4" id="KW-0949">S-adenosyl-L-methionine</keyword>
<feature type="domain" description="DNA methylase N-4/N-6" evidence="5">
    <location>
        <begin position="84"/>
        <end position="191"/>
    </location>
</feature>
<dbReference type="InterPro" id="IPR029063">
    <property type="entry name" value="SAM-dependent_MTases_sf"/>
</dbReference>
<dbReference type="Gene3D" id="3.40.50.150">
    <property type="entry name" value="Vaccinia Virus protein VP39"/>
    <property type="match status" value="1"/>
</dbReference>
<dbReference type="EMBL" id="LAZR01008352">
    <property type="protein sequence ID" value="KKM79299.1"/>
    <property type="molecule type" value="Genomic_DNA"/>
</dbReference>
<dbReference type="PRINTS" id="PR00506">
    <property type="entry name" value="D21N6MTFRASE"/>
</dbReference>
<comment type="similarity">
    <text evidence="1">Belongs to the N(4)/N(6)-methyltransferase family.</text>
</comment>
<evidence type="ECO:0000259" key="5">
    <source>
        <dbReference type="Pfam" id="PF01555"/>
    </source>
</evidence>
<protein>
    <recommendedName>
        <fullName evidence="5">DNA methylase N-4/N-6 domain-containing protein</fullName>
    </recommendedName>
</protein>
<dbReference type="GO" id="GO:0003677">
    <property type="term" value="F:DNA binding"/>
    <property type="evidence" value="ECO:0007669"/>
    <property type="project" value="InterPro"/>
</dbReference>
<proteinExistence type="inferred from homology"/>
<dbReference type="GO" id="GO:0008170">
    <property type="term" value="F:N-methyltransferase activity"/>
    <property type="evidence" value="ECO:0007669"/>
    <property type="project" value="InterPro"/>
</dbReference>
<dbReference type="GO" id="GO:0032259">
    <property type="term" value="P:methylation"/>
    <property type="evidence" value="ECO:0007669"/>
    <property type="project" value="UniProtKB-KW"/>
</dbReference>
<dbReference type="Pfam" id="PF01555">
    <property type="entry name" value="N6_N4_Mtase"/>
    <property type="match status" value="1"/>
</dbReference>
<dbReference type="PROSITE" id="PS00092">
    <property type="entry name" value="N6_MTASE"/>
    <property type="match status" value="1"/>
</dbReference>
<sequence>MKIQHGHAVDLIAKFNEQIDLLASDPPYAFGGSTGEHELSAAVAIALRESARLLKPGCWCVVYCASSWRSTNYMIEAMRGILQPIRVATWCKPNAVSKARTTGWGWATVNVVAFRRGKDKLQRQPIGLDYIEAKAVKTGRRAELPSCVADWSIAPFVVPGGVILDPFAGSGALLLAGERANMTAIGFDIDINCELT</sequence>
<evidence type="ECO:0000256" key="1">
    <source>
        <dbReference type="ARBA" id="ARBA00006594"/>
    </source>
</evidence>
<keyword evidence="2" id="KW-0489">Methyltransferase</keyword>
<evidence type="ECO:0000256" key="3">
    <source>
        <dbReference type="ARBA" id="ARBA00022679"/>
    </source>
</evidence>
<evidence type="ECO:0000256" key="4">
    <source>
        <dbReference type="ARBA" id="ARBA00022691"/>
    </source>
</evidence>
<dbReference type="AlphaFoldDB" id="A0A0F9KAV8"/>
<name>A0A0F9KAV8_9ZZZZ</name>
<evidence type="ECO:0000256" key="2">
    <source>
        <dbReference type="ARBA" id="ARBA00022603"/>
    </source>
</evidence>
<accession>A0A0F9KAV8</accession>
<gene>
    <name evidence="6" type="ORF">LCGC14_1351340</name>
</gene>
<dbReference type="InterPro" id="IPR002052">
    <property type="entry name" value="DNA_methylase_N6_adenine_CS"/>
</dbReference>
<reference evidence="6" key="1">
    <citation type="journal article" date="2015" name="Nature">
        <title>Complex archaea that bridge the gap between prokaryotes and eukaryotes.</title>
        <authorList>
            <person name="Spang A."/>
            <person name="Saw J.H."/>
            <person name="Jorgensen S.L."/>
            <person name="Zaremba-Niedzwiedzka K."/>
            <person name="Martijn J."/>
            <person name="Lind A.E."/>
            <person name="van Eijk R."/>
            <person name="Schleper C."/>
            <person name="Guy L."/>
            <person name="Ettema T.J."/>
        </authorList>
    </citation>
    <scope>NUCLEOTIDE SEQUENCE</scope>
</reference>
<comment type="caution">
    <text evidence="6">The sequence shown here is derived from an EMBL/GenBank/DDBJ whole genome shotgun (WGS) entry which is preliminary data.</text>
</comment>
<dbReference type="InterPro" id="IPR002295">
    <property type="entry name" value="N4/N6-MTase_EcoPI_Mod-like"/>
</dbReference>